<proteinExistence type="inferred from homology"/>
<dbReference type="Proteomes" id="UP000237246">
    <property type="component" value="Unassembled WGS sequence"/>
</dbReference>
<organism evidence="9 10">
    <name type="scientific">Bambusicola thoracicus</name>
    <name type="common">Chinese bamboo-partridge</name>
    <name type="synonym">Perdix thoracica</name>
    <dbReference type="NCBI Taxonomy" id="9083"/>
    <lineage>
        <taxon>Eukaryota</taxon>
        <taxon>Metazoa</taxon>
        <taxon>Chordata</taxon>
        <taxon>Craniata</taxon>
        <taxon>Vertebrata</taxon>
        <taxon>Euteleostomi</taxon>
        <taxon>Archelosauria</taxon>
        <taxon>Archosauria</taxon>
        <taxon>Dinosauria</taxon>
        <taxon>Saurischia</taxon>
        <taxon>Theropoda</taxon>
        <taxon>Coelurosauria</taxon>
        <taxon>Aves</taxon>
        <taxon>Neognathae</taxon>
        <taxon>Galloanserae</taxon>
        <taxon>Galliformes</taxon>
        <taxon>Phasianidae</taxon>
        <taxon>Perdicinae</taxon>
        <taxon>Bambusicola</taxon>
    </lineage>
</organism>
<dbReference type="GO" id="GO:0004511">
    <property type="term" value="F:tyrosine 3-monooxygenase activity"/>
    <property type="evidence" value="ECO:0007669"/>
    <property type="project" value="TreeGrafter"/>
</dbReference>
<sequence>MSFKNYLILFHLILTIFSTVPWFPRKIQDLDKCHRLISTYEPSFDHGHPGYTDLEYRKRRAYFADLAYNYRV</sequence>
<accession>A0A2P4T7C0</accession>
<feature type="domain" description="Biopterin-dependent aromatic amino acid hydroxylase family profile" evidence="8">
    <location>
        <begin position="8"/>
        <end position="72"/>
    </location>
</feature>
<evidence type="ECO:0000256" key="7">
    <source>
        <dbReference type="SAM" id="Phobius"/>
    </source>
</evidence>
<comment type="caution">
    <text evidence="9">The sequence shown here is derived from an EMBL/GenBank/DDBJ whole genome shotgun (WGS) entry which is preliminary data.</text>
</comment>
<dbReference type="Pfam" id="PF00351">
    <property type="entry name" value="Biopterin_H"/>
    <property type="match status" value="1"/>
</dbReference>
<feature type="transmembrane region" description="Helical" evidence="7">
    <location>
        <begin position="6"/>
        <end position="23"/>
    </location>
</feature>
<keyword evidence="3" id="KW-0479">Metal-binding</keyword>
<comment type="similarity">
    <text evidence="2">Belongs to the biopterin-dependent aromatic amino acid hydroxylase family.</text>
</comment>
<dbReference type="GO" id="GO:0005506">
    <property type="term" value="F:iron ion binding"/>
    <property type="evidence" value="ECO:0007669"/>
    <property type="project" value="InterPro"/>
</dbReference>
<dbReference type="PANTHER" id="PTHR11473:SF19">
    <property type="entry name" value="BIOPTERIN-DEPENDENT AROMATIC AMINO ACID HYDROXYLASE FAMILY PROFILE DOMAIN-CONTAINING PROTEIN"/>
    <property type="match status" value="1"/>
</dbReference>
<keyword evidence="7" id="KW-1133">Transmembrane helix</keyword>
<dbReference type="GO" id="GO:0006585">
    <property type="term" value="P:dopamine biosynthetic process from tyrosine"/>
    <property type="evidence" value="ECO:0007669"/>
    <property type="project" value="TreeGrafter"/>
</dbReference>
<evidence type="ECO:0000256" key="5">
    <source>
        <dbReference type="ARBA" id="ARBA00023004"/>
    </source>
</evidence>
<keyword evidence="6" id="KW-0503">Monooxygenase</keyword>
<dbReference type="SUPFAM" id="SSF56534">
    <property type="entry name" value="Aromatic aminoacid monoxygenases, catalytic and oligomerization domains"/>
    <property type="match status" value="1"/>
</dbReference>
<reference evidence="9 10" key="1">
    <citation type="submission" date="2018-01" db="EMBL/GenBank/DDBJ databases">
        <title>Comparison of the Chinese Bamboo Partridge and Red Junglefowl genome sequences highlights the importance of demography in genome evolution.</title>
        <authorList>
            <person name="Tiley G.P."/>
            <person name="Kimball R.T."/>
            <person name="Braun E.L."/>
            <person name="Burleigh J.G."/>
        </authorList>
    </citation>
    <scope>NUCLEOTIDE SEQUENCE [LARGE SCALE GENOMIC DNA]</scope>
    <source>
        <strain evidence="9">RTK389</strain>
        <tissue evidence="9">Blood</tissue>
    </source>
</reference>
<dbReference type="GO" id="GO:0030424">
    <property type="term" value="C:axon"/>
    <property type="evidence" value="ECO:0007669"/>
    <property type="project" value="TreeGrafter"/>
</dbReference>
<dbReference type="EMBL" id="PPHD01006284">
    <property type="protein sequence ID" value="POI32262.1"/>
    <property type="molecule type" value="Genomic_DNA"/>
</dbReference>
<dbReference type="GO" id="GO:0043204">
    <property type="term" value="C:perikaryon"/>
    <property type="evidence" value="ECO:0007669"/>
    <property type="project" value="TreeGrafter"/>
</dbReference>
<evidence type="ECO:0000313" key="10">
    <source>
        <dbReference type="Proteomes" id="UP000237246"/>
    </source>
</evidence>
<evidence type="ECO:0000259" key="8">
    <source>
        <dbReference type="PROSITE" id="PS51410"/>
    </source>
</evidence>
<keyword evidence="7" id="KW-0812">Transmembrane</keyword>
<evidence type="ECO:0000256" key="3">
    <source>
        <dbReference type="ARBA" id="ARBA00022723"/>
    </source>
</evidence>
<evidence type="ECO:0000256" key="6">
    <source>
        <dbReference type="ARBA" id="ARBA00023033"/>
    </source>
</evidence>
<evidence type="ECO:0000256" key="4">
    <source>
        <dbReference type="ARBA" id="ARBA00023002"/>
    </source>
</evidence>
<protein>
    <recommendedName>
        <fullName evidence="8">Biopterin-dependent aromatic amino acid hydroxylase family profile domain-containing protein</fullName>
    </recommendedName>
</protein>
<dbReference type="InterPro" id="IPR036329">
    <property type="entry name" value="Aro-AA_hydroxylase_C_sf"/>
</dbReference>
<dbReference type="InterPro" id="IPR019774">
    <property type="entry name" value="Aromatic-AA_hydroxylase_C"/>
</dbReference>
<keyword evidence="10" id="KW-1185">Reference proteome</keyword>
<dbReference type="PANTHER" id="PTHR11473">
    <property type="entry name" value="AROMATIC AMINO ACID HYDROXYLASE"/>
    <property type="match status" value="1"/>
</dbReference>
<gene>
    <name evidence="9" type="ORF">CIB84_003985</name>
</gene>
<keyword evidence="4" id="KW-0560">Oxidoreductase</keyword>
<dbReference type="GO" id="GO:0005737">
    <property type="term" value="C:cytoplasm"/>
    <property type="evidence" value="ECO:0007669"/>
    <property type="project" value="TreeGrafter"/>
</dbReference>
<dbReference type="OrthoDB" id="983542at2759"/>
<keyword evidence="5" id="KW-0408">Iron</keyword>
<dbReference type="PROSITE" id="PS51410">
    <property type="entry name" value="BH4_AAA_HYDROXYL_2"/>
    <property type="match status" value="1"/>
</dbReference>
<evidence type="ECO:0000313" key="9">
    <source>
        <dbReference type="EMBL" id="POI32262.1"/>
    </source>
</evidence>
<evidence type="ECO:0000256" key="2">
    <source>
        <dbReference type="ARBA" id="ARBA00009712"/>
    </source>
</evidence>
<dbReference type="AlphaFoldDB" id="A0A2P4T7C0"/>
<evidence type="ECO:0000256" key="1">
    <source>
        <dbReference type="ARBA" id="ARBA00001954"/>
    </source>
</evidence>
<keyword evidence="7" id="KW-0472">Membrane</keyword>
<dbReference type="InterPro" id="IPR001273">
    <property type="entry name" value="ArAA_hydroxylase"/>
</dbReference>
<dbReference type="Gene3D" id="1.10.800.10">
    <property type="entry name" value="Aromatic amino acid hydroxylase"/>
    <property type="match status" value="1"/>
</dbReference>
<name>A0A2P4T7C0_BAMTH</name>
<dbReference type="InterPro" id="IPR036951">
    <property type="entry name" value="ArAA_hydroxylase_sf"/>
</dbReference>
<comment type="cofactor">
    <cofactor evidence="1">
        <name>Fe(2+)</name>
        <dbReference type="ChEBI" id="CHEBI:29033"/>
    </cofactor>
</comment>